<dbReference type="SUPFAM" id="SSF51182">
    <property type="entry name" value="RmlC-like cupins"/>
    <property type="match status" value="1"/>
</dbReference>
<protein>
    <recommendedName>
        <fullName evidence="3">Cupin</fullName>
    </recommendedName>
</protein>
<dbReference type="RefSeq" id="WP_009770949.1">
    <property type="nucleotide sequence ID" value="NZ_AKAU01000292.1"/>
</dbReference>
<comment type="caution">
    <text evidence="1">The sequence shown here is derived from an EMBL/GenBank/DDBJ whole genome shotgun (WGS) entry which is preliminary data.</text>
</comment>
<name>A0ABN0F5C9_9BURK</name>
<proteinExistence type="predicted"/>
<evidence type="ECO:0000313" key="2">
    <source>
        <dbReference type="Proteomes" id="UP000004980"/>
    </source>
</evidence>
<reference evidence="1 2" key="1">
    <citation type="journal article" date="2012" name="J. Bacteriol.">
        <title>Draft Genome Sequence of the Soil Bacterium Burkholderia terrae Strain BS001, Which Interacts with Fungal Surface Structures.</title>
        <authorList>
            <person name="Nazir R."/>
            <person name="Hansen M.A."/>
            <person name="Sorensen S."/>
            <person name="van Elsas J.D."/>
        </authorList>
    </citation>
    <scope>NUCLEOTIDE SEQUENCE [LARGE SCALE GENOMIC DNA]</scope>
    <source>
        <strain evidence="1 2">BS001</strain>
    </source>
</reference>
<dbReference type="InterPro" id="IPR014710">
    <property type="entry name" value="RmlC-like_jellyroll"/>
</dbReference>
<sequence>MATPRAIPGNLIDVRPLGPGLRSARSVTLVRTDHLEVVRLVLPAGKRIPEHREPGEVTVQCLEGALKLGTDAAVQTMHGADLLFALPGQTHWLEALDGTALRRSTDCRQRRVTRESRSAGGRVFVSDALSGRQSSRRA</sequence>
<evidence type="ECO:0008006" key="3">
    <source>
        <dbReference type="Google" id="ProtNLM"/>
    </source>
</evidence>
<dbReference type="Gene3D" id="2.60.120.10">
    <property type="entry name" value="Jelly Rolls"/>
    <property type="match status" value="1"/>
</dbReference>
<keyword evidence="2" id="KW-1185">Reference proteome</keyword>
<evidence type="ECO:0000313" key="1">
    <source>
        <dbReference type="EMBL" id="EIM93807.1"/>
    </source>
</evidence>
<dbReference type="InterPro" id="IPR011051">
    <property type="entry name" value="RmlC_Cupin_sf"/>
</dbReference>
<accession>A0ABN0F5C9</accession>
<dbReference type="EMBL" id="AKAU01000292">
    <property type="protein sequence ID" value="EIM93807.1"/>
    <property type="molecule type" value="Genomic_DNA"/>
</dbReference>
<organism evidence="1 2">
    <name type="scientific">Paraburkholderia hospita</name>
    <dbReference type="NCBI Taxonomy" id="169430"/>
    <lineage>
        <taxon>Bacteria</taxon>
        <taxon>Pseudomonadati</taxon>
        <taxon>Pseudomonadota</taxon>
        <taxon>Betaproteobacteria</taxon>
        <taxon>Burkholderiales</taxon>
        <taxon>Burkholderiaceae</taxon>
        <taxon>Paraburkholderia</taxon>
    </lineage>
</organism>
<dbReference type="Proteomes" id="UP000004980">
    <property type="component" value="Unassembled WGS sequence"/>
</dbReference>
<gene>
    <name evidence="1" type="ORF">WQE_47224</name>
</gene>